<dbReference type="InterPro" id="IPR008979">
    <property type="entry name" value="Galactose-bd-like_sf"/>
</dbReference>
<feature type="domain" description="Peptidase S8/S53" evidence="5">
    <location>
        <begin position="222"/>
        <end position="546"/>
    </location>
</feature>
<feature type="active site" description="Charge relay system" evidence="4">
    <location>
        <position position="279"/>
    </location>
</feature>
<dbReference type="InterPro" id="IPR023828">
    <property type="entry name" value="Peptidase_S8_Ser-AS"/>
</dbReference>
<dbReference type="PANTHER" id="PTHR43399:SF5">
    <property type="entry name" value="PEPTIDASE S8 FAMILY WITH PROTEASE-ASSOCIATED DOMAIN"/>
    <property type="match status" value="1"/>
</dbReference>
<dbReference type="PROSITE" id="PS51892">
    <property type="entry name" value="SUBTILASE"/>
    <property type="match status" value="1"/>
</dbReference>
<gene>
    <name evidence="6" type="ORF">M011DRAFT_484410</name>
</gene>
<keyword evidence="3 4" id="KW-0720">Serine protease</keyword>
<evidence type="ECO:0000259" key="5">
    <source>
        <dbReference type="Pfam" id="PF00082"/>
    </source>
</evidence>
<dbReference type="InterPro" id="IPR036852">
    <property type="entry name" value="Peptidase_S8/S53_dom_sf"/>
</dbReference>
<feature type="active site" description="Charge relay system" evidence="4">
    <location>
        <position position="494"/>
    </location>
</feature>
<accession>A0A6A6VIQ2</accession>
<dbReference type="OrthoDB" id="10256524at2759"/>
<comment type="similarity">
    <text evidence="4">Belongs to the peptidase S8 family.</text>
</comment>
<evidence type="ECO:0000256" key="2">
    <source>
        <dbReference type="ARBA" id="ARBA00022801"/>
    </source>
</evidence>
<dbReference type="GO" id="GO:0006508">
    <property type="term" value="P:proteolysis"/>
    <property type="evidence" value="ECO:0007669"/>
    <property type="project" value="UniProtKB-KW"/>
</dbReference>
<evidence type="ECO:0000313" key="6">
    <source>
        <dbReference type="EMBL" id="KAF2749696.1"/>
    </source>
</evidence>
<evidence type="ECO:0000256" key="4">
    <source>
        <dbReference type="PROSITE-ProRule" id="PRU01240"/>
    </source>
</evidence>
<evidence type="ECO:0000313" key="7">
    <source>
        <dbReference type="Proteomes" id="UP000799440"/>
    </source>
</evidence>
<dbReference type="CDD" id="cd04842">
    <property type="entry name" value="Peptidases_S8_Kp43_protease"/>
    <property type="match status" value="1"/>
</dbReference>
<keyword evidence="1 4" id="KW-0645">Protease</keyword>
<dbReference type="GO" id="GO:0004252">
    <property type="term" value="F:serine-type endopeptidase activity"/>
    <property type="evidence" value="ECO:0007669"/>
    <property type="project" value="UniProtKB-UniRule"/>
</dbReference>
<dbReference type="InterPro" id="IPR015500">
    <property type="entry name" value="Peptidase_S8_subtilisin-rel"/>
</dbReference>
<dbReference type="SUPFAM" id="SSF52743">
    <property type="entry name" value="Subtilisin-like"/>
    <property type="match status" value="1"/>
</dbReference>
<keyword evidence="2 4" id="KW-0378">Hydrolase</keyword>
<dbReference type="SUPFAM" id="SSF49785">
    <property type="entry name" value="Galactose-binding domain-like"/>
    <property type="match status" value="1"/>
</dbReference>
<keyword evidence="7" id="KW-1185">Reference proteome</keyword>
<dbReference type="Proteomes" id="UP000799440">
    <property type="component" value="Unassembled WGS sequence"/>
</dbReference>
<reference evidence="6" key="1">
    <citation type="journal article" date="2020" name="Stud. Mycol.">
        <title>101 Dothideomycetes genomes: a test case for predicting lifestyles and emergence of pathogens.</title>
        <authorList>
            <person name="Haridas S."/>
            <person name="Albert R."/>
            <person name="Binder M."/>
            <person name="Bloem J."/>
            <person name="Labutti K."/>
            <person name="Salamov A."/>
            <person name="Andreopoulos B."/>
            <person name="Baker S."/>
            <person name="Barry K."/>
            <person name="Bills G."/>
            <person name="Bluhm B."/>
            <person name="Cannon C."/>
            <person name="Castanera R."/>
            <person name="Culley D."/>
            <person name="Daum C."/>
            <person name="Ezra D."/>
            <person name="Gonzalez J."/>
            <person name="Henrissat B."/>
            <person name="Kuo A."/>
            <person name="Liang C."/>
            <person name="Lipzen A."/>
            <person name="Lutzoni F."/>
            <person name="Magnuson J."/>
            <person name="Mondo S."/>
            <person name="Nolan M."/>
            <person name="Ohm R."/>
            <person name="Pangilinan J."/>
            <person name="Park H.-J."/>
            <person name="Ramirez L."/>
            <person name="Alfaro M."/>
            <person name="Sun H."/>
            <person name="Tritt A."/>
            <person name="Yoshinaga Y."/>
            <person name="Zwiers L.-H."/>
            <person name="Turgeon B."/>
            <person name="Goodwin S."/>
            <person name="Spatafora J."/>
            <person name="Crous P."/>
            <person name="Grigoriev I."/>
        </authorList>
    </citation>
    <scope>NUCLEOTIDE SEQUENCE</scope>
    <source>
        <strain evidence="6">CBS 119925</strain>
    </source>
</reference>
<dbReference type="Gene3D" id="2.60.120.380">
    <property type="match status" value="1"/>
</dbReference>
<name>A0A6A6VIQ2_9PLEO</name>
<dbReference type="Pfam" id="PF00082">
    <property type="entry name" value="Peptidase_S8"/>
    <property type="match status" value="1"/>
</dbReference>
<dbReference type="PRINTS" id="PR00723">
    <property type="entry name" value="SUBTILISIN"/>
</dbReference>
<proteinExistence type="inferred from homology"/>
<dbReference type="EMBL" id="MU006565">
    <property type="protein sequence ID" value="KAF2749696.1"/>
    <property type="molecule type" value="Genomic_DNA"/>
</dbReference>
<dbReference type="PROSITE" id="PS00138">
    <property type="entry name" value="SUBTILASE_SER"/>
    <property type="match status" value="1"/>
</dbReference>
<feature type="active site" description="Charge relay system" evidence="4">
    <location>
        <position position="231"/>
    </location>
</feature>
<evidence type="ECO:0000256" key="1">
    <source>
        <dbReference type="ARBA" id="ARBA00022670"/>
    </source>
</evidence>
<sequence>MATLDTAALTDPITLKIGGRYWDPSRNYADDAAHTDYITITTTEPLDPSQHATLASLNATIQEQVAPNTYLCHYPPPDLTPIRSLLFVRQADVFRSKFKIVQDLKDTNNAAANGEALPVAGLAKTETTMSTEVCTVDIVLHQDQHAENIVSKLCEEAGVNEDLVEYTSKKIRMTVERALLKQIATHDYIRSIEEVVPKGVHNNLARDIMQADIVINGTAYHGEGQIIAVADTGFDIGDAENCHPAFKGKILDLKSVARVSKSDTKNRRLPEITNDLEGHGTHVCGSIVGENMPSKPYKEEAVGGVAQKAKLIVQSMYYHDEQTDIRGIRTPLDLTEGLFDEPYYKSNCRIFTNSWGDELEPLVGQRAYTKAGAQEVDEFVFRTRDAVILFSAGNDNDGKFSGKPNIGSQAAAKNCITVGATGSKRVMGKKDVMKHESMFERSSWGPTKEGRIKPDVVAPGVNILSTATQHRSRQSVYEKKSTYDQYFRTNSGTSMSTPLVAGCVAVLREVLQKQGVSNPSAALVKALIINGAERLDGIPQNAQGFGRVNLQNSVTMVLGAGKQEQHGVRASNGFFEGIPLRQGDVSKIQIGTSGEETSSKRLKVTMVYTDPPSDVLQNNLVLSVALPGGRQMRGNWHTGEDFDNLNNVEQVVAPEVEPGVVEVSVWAQSITMADETQDFALAWSCM</sequence>
<dbReference type="InterPro" id="IPR034058">
    <property type="entry name" value="TagA/B/C/D_pept_dom"/>
</dbReference>
<dbReference type="PROSITE" id="PS00137">
    <property type="entry name" value="SUBTILASE_HIS"/>
    <property type="match status" value="1"/>
</dbReference>
<dbReference type="InterPro" id="IPR000209">
    <property type="entry name" value="Peptidase_S8/S53_dom"/>
</dbReference>
<organism evidence="6 7">
    <name type="scientific">Sporormia fimetaria CBS 119925</name>
    <dbReference type="NCBI Taxonomy" id="1340428"/>
    <lineage>
        <taxon>Eukaryota</taxon>
        <taxon>Fungi</taxon>
        <taxon>Dikarya</taxon>
        <taxon>Ascomycota</taxon>
        <taxon>Pezizomycotina</taxon>
        <taxon>Dothideomycetes</taxon>
        <taxon>Pleosporomycetidae</taxon>
        <taxon>Pleosporales</taxon>
        <taxon>Sporormiaceae</taxon>
        <taxon>Sporormia</taxon>
    </lineage>
</organism>
<dbReference type="PANTHER" id="PTHR43399">
    <property type="entry name" value="SUBTILISIN-RELATED"/>
    <property type="match status" value="1"/>
</dbReference>
<dbReference type="Gene3D" id="3.40.50.200">
    <property type="entry name" value="Peptidase S8/S53 domain"/>
    <property type="match status" value="1"/>
</dbReference>
<protein>
    <submittedName>
        <fullName evidence="6">Subtilisin-like protein</fullName>
    </submittedName>
</protein>
<dbReference type="InterPro" id="IPR051048">
    <property type="entry name" value="Peptidase_S8/S53_subtilisin"/>
</dbReference>
<dbReference type="AlphaFoldDB" id="A0A6A6VIQ2"/>
<dbReference type="InterPro" id="IPR022398">
    <property type="entry name" value="Peptidase_S8_His-AS"/>
</dbReference>
<evidence type="ECO:0000256" key="3">
    <source>
        <dbReference type="ARBA" id="ARBA00022825"/>
    </source>
</evidence>